<name>A0A1F6DXK5_9BACT</name>
<gene>
    <name evidence="2" type="ORF">A3D71_01405</name>
</gene>
<dbReference type="AlphaFoldDB" id="A0A1F6DXK5"/>
<reference evidence="2 3" key="1">
    <citation type="journal article" date="2016" name="Nat. Commun.">
        <title>Thousands of microbial genomes shed light on interconnected biogeochemical processes in an aquifer system.</title>
        <authorList>
            <person name="Anantharaman K."/>
            <person name="Brown C.T."/>
            <person name="Hug L.A."/>
            <person name="Sharon I."/>
            <person name="Castelle C.J."/>
            <person name="Probst A.J."/>
            <person name="Thomas B.C."/>
            <person name="Singh A."/>
            <person name="Wilkins M.J."/>
            <person name="Karaoz U."/>
            <person name="Brodie E.L."/>
            <person name="Williams K.H."/>
            <person name="Hubbard S.S."/>
            <person name="Banfield J.F."/>
        </authorList>
    </citation>
    <scope>NUCLEOTIDE SEQUENCE [LARGE SCALE GENOMIC DNA]</scope>
</reference>
<accession>A0A1F6DXK5</accession>
<feature type="transmembrane region" description="Helical" evidence="1">
    <location>
        <begin position="36"/>
        <end position="55"/>
    </location>
</feature>
<feature type="transmembrane region" description="Helical" evidence="1">
    <location>
        <begin position="6"/>
        <end position="24"/>
    </location>
</feature>
<comment type="caution">
    <text evidence="2">The sequence shown here is derived from an EMBL/GenBank/DDBJ whole genome shotgun (WGS) entry which is preliminary data.</text>
</comment>
<keyword evidence="1" id="KW-1133">Transmembrane helix</keyword>
<keyword evidence="1" id="KW-0472">Membrane</keyword>
<feature type="transmembrane region" description="Helical" evidence="1">
    <location>
        <begin position="75"/>
        <end position="93"/>
    </location>
</feature>
<proteinExistence type="predicted"/>
<evidence type="ECO:0000313" key="2">
    <source>
        <dbReference type="EMBL" id="OGG66155.1"/>
    </source>
</evidence>
<keyword evidence="1" id="KW-0812">Transmembrane</keyword>
<dbReference type="STRING" id="1798497.A3D71_01405"/>
<dbReference type="EMBL" id="MFLK01000018">
    <property type="protein sequence ID" value="OGG66155.1"/>
    <property type="molecule type" value="Genomic_DNA"/>
</dbReference>
<organism evidence="2 3">
    <name type="scientific">Candidatus Kaiserbacteria bacterium RIFCSPHIGHO2_02_FULL_55_20</name>
    <dbReference type="NCBI Taxonomy" id="1798497"/>
    <lineage>
        <taxon>Bacteria</taxon>
        <taxon>Candidatus Kaiseribacteriota</taxon>
    </lineage>
</organism>
<evidence type="ECO:0000256" key="1">
    <source>
        <dbReference type="SAM" id="Phobius"/>
    </source>
</evidence>
<evidence type="ECO:0000313" key="3">
    <source>
        <dbReference type="Proteomes" id="UP000177652"/>
    </source>
</evidence>
<dbReference type="Proteomes" id="UP000177652">
    <property type="component" value="Unassembled WGS sequence"/>
</dbReference>
<protein>
    <submittedName>
        <fullName evidence="2">Uncharacterized protein</fullName>
    </submittedName>
</protein>
<sequence length="107" mass="11314">MTAATFVLSAGGLIIIALLSICLARITVSFFHRPTIGLEGLGIFCLIALVAFGIFHGNEMVLPIKNVLQIGQSSAKAIVTLCIISVSALAYYGGYRSSPFRGLEPVK</sequence>